<dbReference type="GO" id="GO:0103011">
    <property type="term" value="F:mannosylfructose-phosphate synthase activity"/>
    <property type="evidence" value="ECO:0007669"/>
    <property type="project" value="UniProtKB-EC"/>
</dbReference>
<dbReference type="SUPFAM" id="SSF53756">
    <property type="entry name" value="UDP-Glycosyltransferase/glycogen phosphorylase"/>
    <property type="match status" value="1"/>
</dbReference>
<evidence type="ECO:0000313" key="4">
    <source>
        <dbReference type="EMBL" id="GBD10001.1"/>
    </source>
</evidence>
<organism evidence="4 5">
    <name type="scientific">Candidatus Thermoflexus japonica</name>
    <dbReference type="NCBI Taxonomy" id="2035417"/>
    <lineage>
        <taxon>Bacteria</taxon>
        <taxon>Bacillati</taxon>
        <taxon>Chloroflexota</taxon>
        <taxon>Thermoflexia</taxon>
        <taxon>Thermoflexales</taxon>
        <taxon>Thermoflexaceae</taxon>
        <taxon>Thermoflexus</taxon>
    </lineage>
</organism>
<dbReference type="InterPro" id="IPR001296">
    <property type="entry name" value="Glyco_trans_1"/>
</dbReference>
<comment type="caution">
    <text evidence="4">The sequence shown here is derived from an EMBL/GenBank/DDBJ whole genome shotgun (WGS) entry which is preliminary data.</text>
</comment>
<dbReference type="Proteomes" id="UP000236642">
    <property type="component" value="Unassembled WGS sequence"/>
</dbReference>
<dbReference type="Pfam" id="PF13439">
    <property type="entry name" value="Glyco_transf_4"/>
    <property type="match status" value="1"/>
</dbReference>
<dbReference type="EC" id="2.4.1.246" evidence="4"/>
<evidence type="ECO:0000313" key="5">
    <source>
        <dbReference type="Proteomes" id="UP000236642"/>
    </source>
</evidence>
<proteinExistence type="predicted"/>
<name>A0A2H5Y9A7_9CHLR</name>
<dbReference type="EMBL" id="BEHY01000091">
    <property type="protein sequence ID" value="GBD10001.1"/>
    <property type="molecule type" value="Genomic_DNA"/>
</dbReference>
<feature type="domain" description="Glycosyltransferase subfamily 4-like N-terminal" evidence="3">
    <location>
        <begin position="16"/>
        <end position="172"/>
    </location>
</feature>
<dbReference type="Gene3D" id="3.40.50.2000">
    <property type="entry name" value="Glycogen Phosphorylase B"/>
    <property type="match status" value="2"/>
</dbReference>
<protein>
    <submittedName>
        <fullName evidence="4">Mannosylfructose-phosphate synthase</fullName>
        <ecNumber evidence="4">2.4.1.246</ecNumber>
    </submittedName>
</protein>
<dbReference type="CDD" id="cd03809">
    <property type="entry name" value="GT4_MtfB-like"/>
    <property type="match status" value="1"/>
</dbReference>
<sequence length="378" mass="41451">MRVLVSGWFLQYPATGTGQYAREILGHLPRVRPGWTIGVALPEGWAGPLPEGVEPVWIRLPRLPPDFQKLWFEQIGLPGAAARWRADRLFVPYWAPPLRAPAPAIVTVHDLIPLRFPEYRATLAARLYTALVTAATPGAAHLLTDSEASRQDLLQRLRLPPERVTAVPLGVSERFTPRPDPVEDARVRNRYDLPPAYVLYLGGFDRRKNIETLLAVYTWAQDAVGENFPLVIAGRLPEGSSRLFVDPRPLARAWGLEHVVRTIGPVAEEDKPALYRGASAFLYPSRYEGFGLPVLEAMACGVPVVASEIPALMELVGDAAYLIPPEDARGMAGALIAVLVDSALGQTLRERGLRRAAAFTWIACAQRTAEVIEGSAGK</sequence>
<keyword evidence="1 4" id="KW-0808">Transferase</keyword>
<dbReference type="Pfam" id="PF00534">
    <property type="entry name" value="Glycos_transf_1"/>
    <property type="match status" value="1"/>
</dbReference>
<dbReference type="InterPro" id="IPR028098">
    <property type="entry name" value="Glyco_trans_4-like_N"/>
</dbReference>
<feature type="domain" description="Glycosyl transferase family 1" evidence="2">
    <location>
        <begin position="188"/>
        <end position="352"/>
    </location>
</feature>
<dbReference type="PANTHER" id="PTHR46401:SF2">
    <property type="entry name" value="GLYCOSYLTRANSFERASE WBBK-RELATED"/>
    <property type="match status" value="1"/>
</dbReference>
<keyword evidence="4" id="KW-0328">Glycosyltransferase</keyword>
<dbReference type="GO" id="GO:0009103">
    <property type="term" value="P:lipopolysaccharide biosynthetic process"/>
    <property type="evidence" value="ECO:0007669"/>
    <property type="project" value="TreeGrafter"/>
</dbReference>
<evidence type="ECO:0000259" key="2">
    <source>
        <dbReference type="Pfam" id="PF00534"/>
    </source>
</evidence>
<evidence type="ECO:0000259" key="3">
    <source>
        <dbReference type="Pfam" id="PF13439"/>
    </source>
</evidence>
<dbReference type="PANTHER" id="PTHR46401">
    <property type="entry name" value="GLYCOSYLTRANSFERASE WBBK-RELATED"/>
    <property type="match status" value="1"/>
</dbReference>
<gene>
    <name evidence="4" type="primary">mfpsA_3</name>
    <name evidence="4" type="ORF">HRbin22_02264</name>
</gene>
<evidence type="ECO:0000256" key="1">
    <source>
        <dbReference type="ARBA" id="ARBA00022679"/>
    </source>
</evidence>
<reference evidence="5" key="1">
    <citation type="submission" date="2017-09" db="EMBL/GenBank/DDBJ databases">
        <title>Metaegenomics of thermophilic ammonia-oxidizing enrichment culture.</title>
        <authorList>
            <person name="Kato S."/>
            <person name="Suzuki K."/>
        </authorList>
    </citation>
    <scope>NUCLEOTIDE SEQUENCE [LARGE SCALE GENOMIC DNA]</scope>
</reference>
<dbReference type="AlphaFoldDB" id="A0A2H5Y9A7"/>
<accession>A0A2H5Y9A7</accession>